<organism evidence="8">
    <name type="scientific">freshwater metagenome</name>
    <dbReference type="NCBI Taxonomy" id="449393"/>
    <lineage>
        <taxon>unclassified sequences</taxon>
        <taxon>metagenomes</taxon>
        <taxon>ecological metagenomes</taxon>
    </lineage>
</organism>
<evidence type="ECO:0000256" key="3">
    <source>
        <dbReference type="ARBA" id="ARBA00023163"/>
    </source>
</evidence>
<dbReference type="EMBL" id="CAEZUD010000019">
    <property type="protein sequence ID" value="CAB4588027.1"/>
    <property type="molecule type" value="Genomic_DNA"/>
</dbReference>
<dbReference type="EMBL" id="CAEZYL010000003">
    <property type="protein sequence ID" value="CAB4714492.1"/>
    <property type="molecule type" value="Genomic_DNA"/>
</dbReference>
<dbReference type="PROSITE" id="PS50977">
    <property type="entry name" value="HTH_TETR_2"/>
    <property type="match status" value="1"/>
</dbReference>
<evidence type="ECO:0000256" key="2">
    <source>
        <dbReference type="ARBA" id="ARBA00023125"/>
    </source>
</evidence>
<dbReference type="Gene3D" id="1.10.357.10">
    <property type="entry name" value="Tetracycline Repressor, domain 2"/>
    <property type="match status" value="1"/>
</dbReference>
<keyword evidence="1" id="KW-0805">Transcription regulation</keyword>
<evidence type="ECO:0000259" key="4">
    <source>
        <dbReference type="PROSITE" id="PS50977"/>
    </source>
</evidence>
<dbReference type="EMBL" id="CAFBME010000002">
    <property type="protein sequence ID" value="CAB4887941.1"/>
    <property type="molecule type" value="Genomic_DNA"/>
</dbReference>
<accession>A0A6J6QUP0</accession>
<dbReference type="PANTHER" id="PTHR30055:SF160">
    <property type="entry name" value="TRANSCRIPTIONAL REGULATORY PROTEIN (PROBABLY ASNC-FAMILY)-RELATED"/>
    <property type="match status" value="1"/>
</dbReference>
<evidence type="ECO:0000313" key="10">
    <source>
        <dbReference type="EMBL" id="CAB5009529.1"/>
    </source>
</evidence>
<dbReference type="PANTHER" id="PTHR30055">
    <property type="entry name" value="HTH-TYPE TRANSCRIPTIONAL REGULATOR RUTR"/>
    <property type="match status" value="1"/>
</dbReference>
<evidence type="ECO:0000313" key="6">
    <source>
        <dbReference type="EMBL" id="CAB4588027.1"/>
    </source>
</evidence>
<sequence length="203" mass="22567">MSTDPNKGRLPRDERRAQLLTAALEVFTSAGYHAAAMDEIADRAKVSKPVLYQHFPSKLDLYLAVLDLHIDSLIFDIQKAVASTTENRDRVRATTEAYFDFINREGEAFRLLFESDMSVEPQVHERLNRMTYDCAAAFSAVISLDTGLGKDASMMLAVGLIGTVQTSARHWLERDGKINRELAAELVSGLIWRGISGFPKSSS</sequence>
<dbReference type="Pfam" id="PF00440">
    <property type="entry name" value="TetR_N"/>
    <property type="match status" value="1"/>
</dbReference>
<name>A0A6J6QUP0_9ZZZZ</name>
<protein>
    <submittedName>
        <fullName evidence="8">Unannotated protein</fullName>
    </submittedName>
</protein>
<keyword evidence="3" id="KW-0804">Transcription</keyword>
<dbReference type="GO" id="GO:0000976">
    <property type="term" value="F:transcription cis-regulatory region binding"/>
    <property type="evidence" value="ECO:0007669"/>
    <property type="project" value="TreeGrafter"/>
</dbReference>
<keyword evidence="2" id="KW-0238">DNA-binding</keyword>
<dbReference type="EMBL" id="CAFBPI010000015">
    <property type="protein sequence ID" value="CAB5009529.1"/>
    <property type="molecule type" value="Genomic_DNA"/>
</dbReference>
<evidence type="ECO:0000256" key="1">
    <source>
        <dbReference type="ARBA" id="ARBA00023015"/>
    </source>
</evidence>
<evidence type="ECO:0000313" key="9">
    <source>
        <dbReference type="EMBL" id="CAB4887941.1"/>
    </source>
</evidence>
<dbReference type="EMBL" id="CAEZSC010000028">
    <property type="protein sequence ID" value="CAB4533795.1"/>
    <property type="molecule type" value="Genomic_DNA"/>
</dbReference>
<reference evidence="8" key="1">
    <citation type="submission" date="2020-05" db="EMBL/GenBank/DDBJ databases">
        <authorList>
            <person name="Chiriac C."/>
            <person name="Salcher M."/>
            <person name="Ghai R."/>
            <person name="Kavagutti S V."/>
        </authorList>
    </citation>
    <scope>NUCLEOTIDE SEQUENCE</scope>
</reference>
<dbReference type="SUPFAM" id="SSF48498">
    <property type="entry name" value="Tetracyclin repressor-like, C-terminal domain"/>
    <property type="match status" value="1"/>
</dbReference>
<dbReference type="InterPro" id="IPR009057">
    <property type="entry name" value="Homeodomain-like_sf"/>
</dbReference>
<dbReference type="InterPro" id="IPR050109">
    <property type="entry name" value="HTH-type_TetR-like_transc_reg"/>
</dbReference>
<dbReference type="InterPro" id="IPR001647">
    <property type="entry name" value="HTH_TetR"/>
</dbReference>
<dbReference type="GO" id="GO:0003700">
    <property type="term" value="F:DNA-binding transcription factor activity"/>
    <property type="evidence" value="ECO:0007669"/>
    <property type="project" value="TreeGrafter"/>
</dbReference>
<proteinExistence type="predicted"/>
<dbReference type="InterPro" id="IPR036271">
    <property type="entry name" value="Tet_transcr_reg_TetR-rel_C_sf"/>
</dbReference>
<dbReference type="PRINTS" id="PR00455">
    <property type="entry name" value="HTHTETR"/>
</dbReference>
<evidence type="ECO:0000313" key="5">
    <source>
        <dbReference type="EMBL" id="CAB4533795.1"/>
    </source>
</evidence>
<feature type="domain" description="HTH tetR-type" evidence="4">
    <location>
        <begin position="13"/>
        <end position="73"/>
    </location>
</feature>
<gene>
    <name evidence="5" type="ORF">UFOPK1380_00595</name>
    <name evidence="6" type="ORF">UFOPK1778_00504</name>
    <name evidence="7" type="ORF">UFOPK1863_00845</name>
    <name evidence="8" type="ORF">UFOPK2689_00138</name>
    <name evidence="9" type="ORF">UFOPK3555_00080</name>
    <name evidence="10" type="ORF">UFOPK4095_00388</name>
</gene>
<dbReference type="AlphaFoldDB" id="A0A6J6QUP0"/>
<evidence type="ECO:0000313" key="7">
    <source>
        <dbReference type="EMBL" id="CAB4618014.1"/>
    </source>
</evidence>
<dbReference type="EMBL" id="CAEZUY010000085">
    <property type="protein sequence ID" value="CAB4618014.1"/>
    <property type="molecule type" value="Genomic_DNA"/>
</dbReference>
<dbReference type="SUPFAM" id="SSF46689">
    <property type="entry name" value="Homeodomain-like"/>
    <property type="match status" value="1"/>
</dbReference>
<evidence type="ECO:0000313" key="8">
    <source>
        <dbReference type="EMBL" id="CAB4714492.1"/>
    </source>
</evidence>
<dbReference type="FunFam" id="1.10.10.60:FF:000141">
    <property type="entry name" value="TetR family transcriptional regulator"/>
    <property type="match status" value="1"/>
</dbReference>